<evidence type="ECO:0000256" key="10">
    <source>
        <dbReference type="SAM" id="Phobius"/>
    </source>
</evidence>
<dbReference type="STRING" id="930992.A0A0D0B3J7"/>
<dbReference type="PANTHER" id="PTHR47549:SF1">
    <property type="entry name" value="GOLGI APPARATUS MEMBRANE PROTEIN TVP38"/>
    <property type="match status" value="1"/>
</dbReference>
<keyword evidence="8" id="KW-0333">Golgi apparatus</keyword>
<feature type="transmembrane region" description="Helical" evidence="10">
    <location>
        <begin position="32"/>
        <end position="51"/>
    </location>
</feature>
<dbReference type="HOGENOM" id="CLU_041954_2_0_1"/>
<keyword evidence="7 10" id="KW-1133">Transmembrane helix</keyword>
<protein>
    <recommendedName>
        <fullName evidence="4">Golgi apparatus membrane protein TVP38</fullName>
    </recommendedName>
    <alternativeName>
        <fullName evidence="5">Golgi apparatus membrane protein tvp38</fullName>
    </alternativeName>
</protein>
<keyword evidence="9 10" id="KW-0472">Membrane</keyword>
<reference evidence="12 13" key="1">
    <citation type="submission" date="2014-04" db="EMBL/GenBank/DDBJ databases">
        <authorList>
            <consortium name="DOE Joint Genome Institute"/>
            <person name="Kuo A."/>
            <person name="Ruytinx J."/>
            <person name="Rineau F."/>
            <person name="Colpaert J."/>
            <person name="Kohler A."/>
            <person name="Nagy L.G."/>
            <person name="Floudas D."/>
            <person name="Copeland A."/>
            <person name="Barry K.W."/>
            <person name="Cichocki N."/>
            <person name="Veneault-Fourrey C."/>
            <person name="LaButti K."/>
            <person name="Lindquist E.A."/>
            <person name="Lipzen A."/>
            <person name="Lundell T."/>
            <person name="Morin E."/>
            <person name="Murat C."/>
            <person name="Sun H."/>
            <person name="Tunlid A."/>
            <person name="Henrissat B."/>
            <person name="Grigoriev I.V."/>
            <person name="Hibbett D.S."/>
            <person name="Martin F."/>
            <person name="Nordberg H.P."/>
            <person name="Cantor M.N."/>
            <person name="Hua S.X."/>
        </authorList>
    </citation>
    <scope>NUCLEOTIDE SEQUENCE [LARGE SCALE GENOMIC DNA]</scope>
    <source>
        <strain evidence="12 13">UH-Slu-Lm8-n1</strain>
    </source>
</reference>
<evidence type="ECO:0000256" key="7">
    <source>
        <dbReference type="ARBA" id="ARBA00022989"/>
    </source>
</evidence>
<dbReference type="GO" id="GO:0000139">
    <property type="term" value="C:Golgi membrane"/>
    <property type="evidence" value="ECO:0007669"/>
    <property type="project" value="TreeGrafter"/>
</dbReference>
<evidence type="ECO:0000256" key="4">
    <source>
        <dbReference type="ARBA" id="ARBA00013533"/>
    </source>
</evidence>
<dbReference type="InterPro" id="IPR051076">
    <property type="entry name" value="Golgi_membrane_TVP38/TMEM64"/>
</dbReference>
<evidence type="ECO:0000256" key="6">
    <source>
        <dbReference type="ARBA" id="ARBA00022692"/>
    </source>
</evidence>
<feature type="transmembrane region" description="Helical" evidence="10">
    <location>
        <begin position="185"/>
        <end position="206"/>
    </location>
</feature>
<dbReference type="AlphaFoldDB" id="A0A0D0B3J7"/>
<dbReference type="Pfam" id="PF09335">
    <property type="entry name" value="VTT_dom"/>
    <property type="match status" value="1"/>
</dbReference>
<evidence type="ECO:0000256" key="3">
    <source>
        <dbReference type="ARBA" id="ARBA00008640"/>
    </source>
</evidence>
<evidence type="ECO:0000256" key="1">
    <source>
        <dbReference type="ARBA" id="ARBA00002978"/>
    </source>
</evidence>
<dbReference type="InterPro" id="IPR032816">
    <property type="entry name" value="VTT_dom"/>
</dbReference>
<dbReference type="Proteomes" id="UP000054485">
    <property type="component" value="Unassembled WGS sequence"/>
</dbReference>
<evidence type="ECO:0000256" key="9">
    <source>
        <dbReference type="ARBA" id="ARBA00023136"/>
    </source>
</evidence>
<feature type="transmembrane region" description="Helical" evidence="10">
    <location>
        <begin position="107"/>
        <end position="126"/>
    </location>
</feature>
<dbReference type="FunCoup" id="A0A0D0B3J7">
    <property type="interactions" value="28"/>
</dbReference>
<evidence type="ECO:0000313" key="13">
    <source>
        <dbReference type="Proteomes" id="UP000054485"/>
    </source>
</evidence>
<dbReference type="GO" id="GO:0016192">
    <property type="term" value="P:vesicle-mediated transport"/>
    <property type="evidence" value="ECO:0007669"/>
    <property type="project" value="TreeGrafter"/>
</dbReference>
<gene>
    <name evidence="12" type="ORF">CY34DRAFT_797797</name>
</gene>
<evidence type="ECO:0000256" key="5">
    <source>
        <dbReference type="ARBA" id="ARBA00020673"/>
    </source>
</evidence>
<accession>A0A0D0B3J7</accession>
<evidence type="ECO:0000256" key="2">
    <source>
        <dbReference type="ARBA" id="ARBA00004653"/>
    </source>
</evidence>
<evidence type="ECO:0000313" key="12">
    <source>
        <dbReference type="EMBL" id="KIK48656.1"/>
    </source>
</evidence>
<comment type="function">
    <text evidence="1">Golgi membrane protein involved in vesicular trafficking and spindle migration.</text>
</comment>
<sequence length="290" mass="32359">MLVALSRAACFVKGLLQSTNSRYQKLSLVGKALLWFILFFYVCLAAFIIVVTPARIAQFTYDTAQDIRHLPYGYTILIVVMIAASFPPFIGHITLLNVFGFTYGLQGFFPAAFASLAGSAIVFVTLRSMFSKRLHSWTSTNERWQALEAVIRSRGMPLIILIRISSFPPWAWSNSLFASIAPVSLFQFFTATWFILPKVMVYVFIGSRIAKLSDGKQRNHMDTQTKIINSLLVVGGILISILASSLVYHFMQKEIKRLHDSPSERDELAAEALEAAEEAPLLGYNSTSSP</sequence>
<organism evidence="12 13">
    <name type="scientific">Suillus luteus UH-Slu-Lm8-n1</name>
    <dbReference type="NCBI Taxonomy" id="930992"/>
    <lineage>
        <taxon>Eukaryota</taxon>
        <taxon>Fungi</taxon>
        <taxon>Dikarya</taxon>
        <taxon>Basidiomycota</taxon>
        <taxon>Agaricomycotina</taxon>
        <taxon>Agaricomycetes</taxon>
        <taxon>Agaricomycetidae</taxon>
        <taxon>Boletales</taxon>
        <taxon>Suillineae</taxon>
        <taxon>Suillaceae</taxon>
        <taxon>Suillus</taxon>
    </lineage>
</organism>
<dbReference type="OrthoDB" id="166803at2759"/>
<feature type="domain" description="VTT" evidence="11">
    <location>
        <begin position="94"/>
        <end position="207"/>
    </location>
</feature>
<keyword evidence="6 10" id="KW-0812">Transmembrane</keyword>
<dbReference type="PANTHER" id="PTHR47549">
    <property type="entry name" value="GOLGI APPARATUS MEMBRANE PROTEIN TVP38-RELATED"/>
    <property type="match status" value="1"/>
</dbReference>
<feature type="transmembrane region" description="Helical" evidence="10">
    <location>
        <begin position="72"/>
        <end position="95"/>
    </location>
</feature>
<comment type="subcellular location">
    <subcellularLocation>
        <location evidence="2">Golgi apparatus membrane</location>
        <topology evidence="2">Multi-pass membrane protein</topology>
    </subcellularLocation>
</comment>
<dbReference type="GO" id="GO:0000022">
    <property type="term" value="P:mitotic spindle elongation"/>
    <property type="evidence" value="ECO:0007669"/>
    <property type="project" value="TreeGrafter"/>
</dbReference>
<comment type="similarity">
    <text evidence="3">Belongs to the TVP38/TMEM64 family.</text>
</comment>
<name>A0A0D0B3J7_9AGAM</name>
<evidence type="ECO:0000259" key="11">
    <source>
        <dbReference type="Pfam" id="PF09335"/>
    </source>
</evidence>
<feature type="transmembrane region" description="Helical" evidence="10">
    <location>
        <begin position="155"/>
        <end position="173"/>
    </location>
</feature>
<reference evidence="13" key="2">
    <citation type="submission" date="2015-01" db="EMBL/GenBank/DDBJ databases">
        <title>Evolutionary Origins and Diversification of the Mycorrhizal Mutualists.</title>
        <authorList>
            <consortium name="DOE Joint Genome Institute"/>
            <consortium name="Mycorrhizal Genomics Consortium"/>
            <person name="Kohler A."/>
            <person name="Kuo A."/>
            <person name="Nagy L.G."/>
            <person name="Floudas D."/>
            <person name="Copeland A."/>
            <person name="Barry K.W."/>
            <person name="Cichocki N."/>
            <person name="Veneault-Fourrey C."/>
            <person name="LaButti K."/>
            <person name="Lindquist E.A."/>
            <person name="Lipzen A."/>
            <person name="Lundell T."/>
            <person name="Morin E."/>
            <person name="Murat C."/>
            <person name="Riley R."/>
            <person name="Ohm R."/>
            <person name="Sun H."/>
            <person name="Tunlid A."/>
            <person name="Henrissat B."/>
            <person name="Grigoriev I.V."/>
            <person name="Hibbett D.S."/>
            <person name="Martin F."/>
        </authorList>
    </citation>
    <scope>NUCLEOTIDE SEQUENCE [LARGE SCALE GENOMIC DNA]</scope>
    <source>
        <strain evidence="13">UH-Slu-Lm8-n1</strain>
    </source>
</reference>
<feature type="transmembrane region" description="Helical" evidence="10">
    <location>
        <begin position="227"/>
        <end position="251"/>
    </location>
</feature>
<keyword evidence="13" id="KW-1185">Reference proteome</keyword>
<dbReference type="EMBL" id="KN835136">
    <property type="protein sequence ID" value="KIK48656.1"/>
    <property type="molecule type" value="Genomic_DNA"/>
</dbReference>
<evidence type="ECO:0000256" key="8">
    <source>
        <dbReference type="ARBA" id="ARBA00023034"/>
    </source>
</evidence>
<dbReference type="InParanoid" id="A0A0D0B3J7"/>
<proteinExistence type="inferred from homology"/>